<evidence type="ECO:0000256" key="3">
    <source>
        <dbReference type="ARBA" id="ARBA00023163"/>
    </source>
</evidence>
<reference evidence="7 8" key="1">
    <citation type="submission" date="2015-01" db="EMBL/GenBank/DDBJ databases">
        <title>Deinococcus puniceus/DY1/ whole genome sequencing.</title>
        <authorList>
            <person name="Kim M.K."/>
            <person name="Srinivasan S."/>
            <person name="Lee J.-J."/>
        </authorList>
    </citation>
    <scope>NUCLEOTIDE SEQUENCE [LARGE SCALE GENOMIC DNA]</scope>
    <source>
        <strain evidence="7 8">DY1</strain>
    </source>
</reference>
<dbReference type="Proteomes" id="UP000077363">
    <property type="component" value="Chromosome"/>
</dbReference>
<dbReference type="RefSeq" id="WP_064014796.1">
    <property type="nucleotide sequence ID" value="NZ_CP011387.1"/>
</dbReference>
<dbReference type="PROSITE" id="PS50977">
    <property type="entry name" value="HTH_TETR_2"/>
    <property type="match status" value="1"/>
</dbReference>
<dbReference type="Pfam" id="PF00440">
    <property type="entry name" value="TetR_N"/>
    <property type="match status" value="1"/>
</dbReference>
<keyword evidence="8" id="KW-1185">Reference proteome</keyword>
<dbReference type="SUPFAM" id="SSF46689">
    <property type="entry name" value="Homeodomain-like"/>
    <property type="match status" value="1"/>
</dbReference>
<dbReference type="InterPro" id="IPR041483">
    <property type="entry name" value="TetR_C_34"/>
</dbReference>
<dbReference type="InterPro" id="IPR050109">
    <property type="entry name" value="HTH-type_TetR-like_transc_reg"/>
</dbReference>
<dbReference type="EMBL" id="CP011387">
    <property type="protein sequence ID" value="ANE43727.1"/>
    <property type="molecule type" value="Genomic_DNA"/>
</dbReference>
<dbReference type="PATRIC" id="fig|1182568.3.peg.1674"/>
<evidence type="ECO:0000256" key="1">
    <source>
        <dbReference type="ARBA" id="ARBA00023015"/>
    </source>
</evidence>
<evidence type="ECO:0000256" key="2">
    <source>
        <dbReference type="ARBA" id="ARBA00023125"/>
    </source>
</evidence>
<feature type="domain" description="HTH tetR-type" evidence="6">
    <location>
        <begin position="18"/>
        <end position="78"/>
    </location>
</feature>
<dbReference type="InterPro" id="IPR001647">
    <property type="entry name" value="HTH_TetR"/>
</dbReference>
<feature type="DNA-binding region" description="H-T-H motif" evidence="4">
    <location>
        <begin position="41"/>
        <end position="60"/>
    </location>
</feature>
<dbReference type="AlphaFoldDB" id="A0A172T9W7"/>
<keyword evidence="3" id="KW-0804">Transcription</keyword>
<dbReference type="Pfam" id="PF17929">
    <property type="entry name" value="TetR_C_34"/>
    <property type="match status" value="1"/>
</dbReference>
<dbReference type="InterPro" id="IPR009057">
    <property type="entry name" value="Homeodomain-like_sf"/>
</dbReference>
<dbReference type="PANTHER" id="PTHR30055">
    <property type="entry name" value="HTH-TYPE TRANSCRIPTIONAL REGULATOR RUTR"/>
    <property type="match status" value="1"/>
</dbReference>
<dbReference type="PRINTS" id="PR00455">
    <property type="entry name" value="HTHTETR"/>
</dbReference>
<keyword evidence="2 4" id="KW-0238">DNA-binding</keyword>
<protein>
    <submittedName>
        <fullName evidence="7">TetR family transcriptional regulator</fullName>
    </submittedName>
</protein>
<evidence type="ECO:0000313" key="8">
    <source>
        <dbReference type="Proteomes" id="UP000077363"/>
    </source>
</evidence>
<dbReference type="FunFam" id="1.10.10.60:FF:000141">
    <property type="entry name" value="TetR family transcriptional regulator"/>
    <property type="match status" value="1"/>
</dbReference>
<gene>
    <name evidence="7" type="ORF">SU48_08060</name>
</gene>
<feature type="region of interest" description="Disordered" evidence="5">
    <location>
        <begin position="1"/>
        <end position="21"/>
    </location>
</feature>
<evidence type="ECO:0000313" key="7">
    <source>
        <dbReference type="EMBL" id="ANE43727.1"/>
    </source>
</evidence>
<dbReference type="Gene3D" id="1.10.357.10">
    <property type="entry name" value="Tetracycline Repressor, domain 2"/>
    <property type="match status" value="1"/>
</dbReference>
<accession>A0A172T9W7</accession>
<dbReference type="OrthoDB" id="9814703at2"/>
<evidence type="ECO:0000259" key="6">
    <source>
        <dbReference type="PROSITE" id="PS50977"/>
    </source>
</evidence>
<keyword evidence="1" id="KW-0805">Transcription regulation</keyword>
<evidence type="ECO:0000256" key="5">
    <source>
        <dbReference type="SAM" id="MobiDB-lite"/>
    </source>
</evidence>
<proteinExistence type="predicted"/>
<feature type="compositionally biased region" description="Basic and acidic residues" evidence="5">
    <location>
        <begin position="12"/>
        <end position="21"/>
    </location>
</feature>
<dbReference type="KEGG" id="dpu:SU48_08060"/>
<organism evidence="7 8">
    <name type="scientific">Deinococcus puniceus</name>
    <dbReference type="NCBI Taxonomy" id="1182568"/>
    <lineage>
        <taxon>Bacteria</taxon>
        <taxon>Thermotogati</taxon>
        <taxon>Deinococcota</taxon>
        <taxon>Deinococci</taxon>
        <taxon>Deinococcales</taxon>
        <taxon>Deinococcaceae</taxon>
        <taxon>Deinococcus</taxon>
    </lineage>
</organism>
<dbReference type="GO" id="GO:0000976">
    <property type="term" value="F:transcription cis-regulatory region binding"/>
    <property type="evidence" value="ECO:0007669"/>
    <property type="project" value="TreeGrafter"/>
</dbReference>
<name>A0A172T9W7_9DEIO</name>
<dbReference type="GO" id="GO:0003700">
    <property type="term" value="F:DNA-binding transcription factor activity"/>
    <property type="evidence" value="ECO:0007669"/>
    <property type="project" value="TreeGrafter"/>
</dbReference>
<dbReference type="PANTHER" id="PTHR30055:SF178">
    <property type="entry name" value="POSSIBLE TRANSCRIPTIONAL REGULATORY PROTEIN"/>
    <property type="match status" value="1"/>
</dbReference>
<sequence>MVSETPRPARARSPEEKSQRRDDILRAAERLWTNTPYADLSMNQVAREAKLAKGTLYLYFDTKEELFLALLTEHLQQWLGHLTGMLAERQPKTPGDVADVIIDSSKGYEALRRLLILLGTVLERNVRPELTLNFKRDVRRMLQEVIAQMPFEADLTLKIIVHVYALAVGWQQITEETPSSETLRRYPEMSFLTLDFDTEFPISVRATIDRLTAKA</sequence>
<evidence type="ECO:0000256" key="4">
    <source>
        <dbReference type="PROSITE-ProRule" id="PRU00335"/>
    </source>
</evidence>